<evidence type="ECO:0000256" key="5">
    <source>
        <dbReference type="PIRSR" id="PIRSR602157-1"/>
    </source>
</evidence>
<evidence type="ECO:0000256" key="7">
    <source>
        <dbReference type="PROSITE-ProRule" id="PRU00124"/>
    </source>
</evidence>
<dbReference type="PANTHER" id="PTHR10559">
    <property type="entry name" value="TRANSCOBALAMIN-1/GASTRIC INTRINSIC FACTOR"/>
    <property type="match status" value="1"/>
</dbReference>
<feature type="binding site" evidence="5">
    <location>
        <position position="319"/>
    </location>
    <ligand>
        <name>cyanocob(III)alamin</name>
        <dbReference type="ChEBI" id="CHEBI:17439"/>
    </ligand>
</feature>
<dbReference type="InterPro" id="IPR036055">
    <property type="entry name" value="LDL_receptor-like_sf"/>
</dbReference>
<dbReference type="PRINTS" id="PR00261">
    <property type="entry name" value="LDLRECEPTOR"/>
</dbReference>
<dbReference type="InterPro" id="IPR002172">
    <property type="entry name" value="LDrepeatLR_classA_rpt"/>
</dbReference>
<reference evidence="9" key="1">
    <citation type="submission" date="2020-07" db="EMBL/GenBank/DDBJ databases">
        <title>Multicomponent nature underlies the extraordinary mechanical properties of spider dragline silk.</title>
        <authorList>
            <person name="Kono N."/>
            <person name="Nakamura H."/>
            <person name="Mori M."/>
            <person name="Yoshida Y."/>
            <person name="Ohtoshi R."/>
            <person name="Malay A.D."/>
            <person name="Moran D.A.P."/>
            <person name="Tomita M."/>
            <person name="Numata K."/>
            <person name="Arakawa K."/>
        </authorList>
    </citation>
    <scope>NUCLEOTIDE SEQUENCE</scope>
</reference>
<evidence type="ECO:0000256" key="4">
    <source>
        <dbReference type="ARBA" id="ARBA00023157"/>
    </source>
</evidence>
<dbReference type="Pfam" id="PF00057">
    <property type="entry name" value="Ldl_recept_a"/>
    <property type="match status" value="3"/>
</dbReference>
<dbReference type="CDD" id="cd00112">
    <property type="entry name" value="LDLa"/>
    <property type="match status" value="3"/>
</dbReference>
<feature type="disulfide bond" evidence="6">
    <location>
        <begin position="291"/>
        <end position="330"/>
    </location>
</feature>
<feature type="disulfide bond" evidence="7">
    <location>
        <begin position="124"/>
        <end position="139"/>
    </location>
</feature>
<feature type="signal peptide" evidence="8">
    <location>
        <begin position="1"/>
        <end position="21"/>
    </location>
</feature>
<comment type="caution">
    <text evidence="9">The sequence shown here is derived from an EMBL/GenBank/DDBJ whole genome shotgun (WGS) entry which is preliminary data.</text>
</comment>
<dbReference type="InterPro" id="IPR051588">
    <property type="entry name" value="Cobalamin_Transport"/>
</dbReference>
<dbReference type="PROSITE" id="PS01209">
    <property type="entry name" value="LDLRA_1"/>
    <property type="match status" value="1"/>
</dbReference>
<proteinExistence type="predicted"/>
<evidence type="ECO:0000256" key="1">
    <source>
        <dbReference type="ARBA" id="ARBA00004613"/>
    </source>
</evidence>
<feature type="disulfide bond" evidence="7">
    <location>
        <begin position="86"/>
        <end position="101"/>
    </location>
</feature>
<feature type="disulfide bond" evidence="7">
    <location>
        <begin position="48"/>
        <end position="63"/>
    </location>
</feature>
<dbReference type="Gene3D" id="2.170.130.30">
    <property type="match status" value="1"/>
</dbReference>
<keyword evidence="4 6" id="KW-1015">Disulfide bond</keyword>
<keyword evidence="5" id="KW-0170">Cobalt</keyword>
<dbReference type="GO" id="GO:0015889">
    <property type="term" value="P:cobalamin transport"/>
    <property type="evidence" value="ECO:0007669"/>
    <property type="project" value="InterPro"/>
</dbReference>
<dbReference type="InterPro" id="IPR023415">
    <property type="entry name" value="LDLR_class-A_CS"/>
</dbReference>
<accession>A0A8X6G5P4</accession>
<evidence type="ECO:0000256" key="2">
    <source>
        <dbReference type="ARBA" id="ARBA00022525"/>
    </source>
</evidence>
<comment type="caution">
    <text evidence="7">Lacks conserved residue(s) required for the propagation of feature annotation.</text>
</comment>
<protein>
    <submittedName>
        <fullName evidence="9">Gastric intrinsic factor</fullName>
    </submittedName>
</protein>
<name>A0A8X6G5P4_TRICU</name>
<dbReference type="Gene3D" id="1.50.10.20">
    <property type="match status" value="1"/>
</dbReference>
<dbReference type="GO" id="GO:0031419">
    <property type="term" value="F:cobalamin binding"/>
    <property type="evidence" value="ECO:0007669"/>
    <property type="project" value="InterPro"/>
</dbReference>
<dbReference type="AlphaFoldDB" id="A0A8X6G5P4"/>
<dbReference type="Gene3D" id="4.10.400.10">
    <property type="entry name" value="Low-density Lipoprotein Receptor"/>
    <property type="match status" value="3"/>
</dbReference>
<sequence>MSGAKIAGVLLLWIAFHSARAILIQGTCKAGQLWCADRSYCIYSHWMCDGGKECGDGSDEIGCGSCSYEQFRCIDGKYCIDSSWVCNGEKDCPDGSDERFCGPCSYGQFRCADRNRCIPFSRVCNGEKDCSDGSDERNCGTAVSGRIQQSKLASEYLTVGNKVLNIPGIASAKTRLISWFTQRRKSGSTVDKWGSQLHRVAVALYLANESLFSPENTIGQEISYELTIQLLHRLSKDKNLSSEELALYIHAMLVACMDPRDFYGENLVHELRKRTEANAIYTNPFQILVLCNAGDTMTTTDVDRVMAAFDSQHRPSWTDTQALASLALACLSTKSNLVMGDRILKDMLQELKRHQFRNGTVDNLKTAALVVQALLIHDSFSKDFDLKLVFQSIIERVNRNVTLLNAYYTLPVLAGHSLLNVSSSHCRATPETEADALEKALNVNGETVSVQFSVWFGDKIKLARTWRLKMHPNNSIYDVIENVAKIDNKQKVEYKVVKGKPFVTSLGGIEDDPERGTFWFLHLKNLNSDGELELMQQSPVDLNIRPDREIILWYKPGPWSSHLQVPTSATPN</sequence>
<evidence type="ECO:0000256" key="8">
    <source>
        <dbReference type="SAM" id="SignalP"/>
    </source>
</evidence>
<dbReference type="PROSITE" id="PS50068">
    <property type="entry name" value="LDLRA_2"/>
    <property type="match status" value="3"/>
</dbReference>
<keyword evidence="3 8" id="KW-0732">Signal</keyword>
<dbReference type="Pfam" id="PF01122">
    <property type="entry name" value="Cobalamin_bind"/>
    <property type="match status" value="1"/>
</dbReference>
<evidence type="ECO:0000256" key="3">
    <source>
        <dbReference type="ARBA" id="ARBA00022729"/>
    </source>
</evidence>
<dbReference type="PANTHER" id="PTHR10559:SF18">
    <property type="entry name" value="TRANSCOBALAMIN II"/>
    <property type="match status" value="1"/>
</dbReference>
<gene>
    <name evidence="9" type="primary">NCL1_48839</name>
    <name evidence="9" type="ORF">TNCT_315661</name>
</gene>
<dbReference type="SMART" id="SM00192">
    <property type="entry name" value="LDLa"/>
    <property type="match status" value="3"/>
</dbReference>
<dbReference type="EMBL" id="BMAO01011590">
    <property type="protein sequence ID" value="GFQ74848.1"/>
    <property type="molecule type" value="Genomic_DNA"/>
</dbReference>
<keyword evidence="10" id="KW-1185">Reference proteome</keyword>
<evidence type="ECO:0000256" key="6">
    <source>
        <dbReference type="PIRSR" id="PIRSR602157-2"/>
    </source>
</evidence>
<dbReference type="OrthoDB" id="6437670at2759"/>
<dbReference type="SUPFAM" id="SSF57424">
    <property type="entry name" value="LDL receptor-like module"/>
    <property type="match status" value="3"/>
</dbReference>
<dbReference type="InterPro" id="IPR002157">
    <property type="entry name" value="Cbl-bd_prot"/>
</dbReference>
<dbReference type="GO" id="GO:0005615">
    <property type="term" value="C:extracellular space"/>
    <property type="evidence" value="ECO:0007669"/>
    <property type="project" value="TreeGrafter"/>
</dbReference>
<organism evidence="9 10">
    <name type="scientific">Trichonephila clavata</name>
    <name type="common">Joro spider</name>
    <name type="synonym">Nephila clavata</name>
    <dbReference type="NCBI Taxonomy" id="2740835"/>
    <lineage>
        <taxon>Eukaryota</taxon>
        <taxon>Metazoa</taxon>
        <taxon>Ecdysozoa</taxon>
        <taxon>Arthropoda</taxon>
        <taxon>Chelicerata</taxon>
        <taxon>Arachnida</taxon>
        <taxon>Araneae</taxon>
        <taxon>Araneomorphae</taxon>
        <taxon>Entelegynae</taxon>
        <taxon>Araneoidea</taxon>
        <taxon>Nephilidae</taxon>
        <taxon>Trichonephila</taxon>
    </lineage>
</organism>
<feature type="binding site" evidence="5">
    <location>
        <begin position="519"/>
        <end position="521"/>
    </location>
    <ligand>
        <name>cyanocob(III)alamin</name>
        <dbReference type="ChEBI" id="CHEBI:17439"/>
    </ligand>
</feature>
<evidence type="ECO:0000313" key="9">
    <source>
        <dbReference type="EMBL" id="GFQ74848.1"/>
    </source>
</evidence>
<keyword evidence="2" id="KW-0964">Secreted</keyword>
<feature type="binding site" evidence="5">
    <location>
        <position position="363"/>
    </location>
    <ligand>
        <name>cyanocob(III)alamin</name>
        <dbReference type="ChEBI" id="CHEBI:17439"/>
    </ligand>
</feature>
<feature type="chain" id="PRO_5036444888" evidence="8">
    <location>
        <begin position="22"/>
        <end position="572"/>
    </location>
</feature>
<comment type="subcellular location">
    <subcellularLocation>
        <location evidence="1">Secreted</location>
    </subcellularLocation>
</comment>
<evidence type="ECO:0000313" key="10">
    <source>
        <dbReference type="Proteomes" id="UP000887116"/>
    </source>
</evidence>
<dbReference type="Proteomes" id="UP000887116">
    <property type="component" value="Unassembled WGS sequence"/>
</dbReference>